<dbReference type="InterPro" id="IPR000182">
    <property type="entry name" value="GNAT_dom"/>
</dbReference>
<dbReference type="PROSITE" id="PS51186">
    <property type="entry name" value="GNAT"/>
    <property type="match status" value="1"/>
</dbReference>
<dbReference type="Gene3D" id="3.40.630.30">
    <property type="match status" value="1"/>
</dbReference>
<evidence type="ECO:0000259" key="1">
    <source>
        <dbReference type="PROSITE" id="PS51186"/>
    </source>
</evidence>
<sequence length="319" mass="35740">MSEITAALDPPGPIGARLSIRLQTPGQDGYYDLLGYLEEGNLVRRKDGTAAKFDPAHVVAWRQVPITPTKSDSASVIESLEKIAQQNWMPEKIEEIGSWQLRSNKGFSFRANSTLPLGGKGFGDPGIELNQAISRVIDFYAELNQPAIFQILPSIHQELERSIKAIGFRSKGEVRFETMRIDDSVIIDVGDFLDIQVQISNYPTDDWLELHGDDEISAELMLRTPSKYLHLYQQSELVATSRAAFTEDWAGISRVRVRQDKQGQGFGKKIMLATLQEIKDSGVENAFLQVESENVNALAIYHSVGFSLHHYLNYSILEN</sequence>
<dbReference type="SUPFAM" id="SSF55729">
    <property type="entry name" value="Acyl-CoA N-acyltransferases (Nat)"/>
    <property type="match status" value="1"/>
</dbReference>
<dbReference type="AlphaFoldDB" id="A0A6J6P2I9"/>
<dbReference type="InterPro" id="IPR016181">
    <property type="entry name" value="Acyl_CoA_acyltransferase"/>
</dbReference>
<feature type="domain" description="N-acetyltransferase" evidence="1">
    <location>
        <begin position="179"/>
        <end position="319"/>
    </location>
</feature>
<proteinExistence type="predicted"/>
<dbReference type="CDD" id="cd04301">
    <property type="entry name" value="NAT_SF"/>
    <property type="match status" value="1"/>
</dbReference>
<dbReference type="Pfam" id="PF24553">
    <property type="entry name" value="Rv0428c_C"/>
    <property type="match status" value="1"/>
</dbReference>
<dbReference type="GO" id="GO:0016747">
    <property type="term" value="F:acyltransferase activity, transferring groups other than amino-acyl groups"/>
    <property type="evidence" value="ECO:0007669"/>
    <property type="project" value="InterPro"/>
</dbReference>
<accession>A0A6J6P2I9</accession>
<evidence type="ECO:0000313" key="2">
    <source>
        <dbReference type="EMBL" id="CAB4692996.1"/>
    </source>
</evidence>
<dbReference type="InterPro" id="IPR056935">
    <property type="entry name" value="Rv0428c-like_C"/>
</dbReference>
<gene>
    <name evidence="2" type="ORF">UFOPK2360_01251</name>
</gene>
<dbReference type="EMBL" id="CAEZXH010000101">
    <property type="protein sequence ID" value="CAB4692996.1"/>
    <property type="molecule type" value="Genomic_DNA"/>
</dbReference>
<reference evidence="2" key="1">
    <citation type="submission" date="2020-05" db="EMBL/GenBank/DDBJ databases">
        <authorList>
            <person name="Chiriac C."/>
            <person name="Salcher M."/>
            <person name="Ghai R."/>
            <person name="Kavagutti S V."/>
        </authorList>
    </citation>
    <scope>NUCLEOTIDE SEQUENCE</scope>
</reference>
<organism evidence="2">
    <name type="scientific">freshwater metagenome</name>
    <dbReference type="NCBI Taxonomy" id="449393"/>
    <lineage>
        <taxon>unclassified sequences</taxon>
        <taxon>metagenomes</taxon>
        <taxon>ecological metagenomes</taxon>
    </lineage>
</organism>
<protein>
    <submittedName>
        <fullName evidence="2">Unannotated protein</fullName>
    </submittedName>
</protein>
<name>A0A6J6P2I9_9ZZZZ</name>